<keyword evidence="10" id="KW-1185">Reference proteome</keyword>
<feature type="compositionally biased region" description="Polar residues" evidence="6">
    <location>
        <begin position="213"/>
        <end position="224"/>
    </location>
</feature>
<dbReference type="PANTHER" id="PTHR45686:SF4">
    <property type="entry name" value="ADP-RIBOSYLATION FACTOR GTPASE ACTIVATING PROTEIN 3, ISOFORM H"/>
    <property type="match status" value="1"/>
</dbReference>
<dbReference type="InterPro" id="IPR037278">
    <property type="entry name" value="ARFGAP/RecO"/>
</dbReference>
<dbReference type="FunFam" id="1.10.220.150:FF:000004">
    <property type="entry name" value="Putative ADP-ribosylation factor GTPase-activating protein 2"/>
    <property type="match status" value="1"/>
</dbReference>
<keyword evidence="4" id="KW-0862">Zinc</keyword>
<dbReference type="FunCoup" id="R7TJ13">
    <property type="interactions" value="1558"/>
</dbReference>
<dbReference type="InterPro" id="IPR038508">
    <property type="entry name" value="ArfGAP_dom_sf"/>
</dbReference>
<keyword evidence="1" id="KW-0343">GTPase activation</keyword>
<feature type="compositionally biased region" description="Polar residues" evidence="6">
    <location>
        <begin position="184"/>
        <end position="197"/>
    </location>
</feature>
<dbReference type="CDD" id="cd08831">
    <property type="entry name" value="ArfGap_ArfGap2_3_like"/>
    <property type="match status" value="1"/>
</dbReference>
<evidence type="ECO:0000256" key="6">
    <source>
        <dbReference type="SAM" id="MobiDB-lite"/>
    </source>
</evidence>
<dbReference type="Proteomes" id="UP000014760">
    <property type="component" value="Unassembled WGS sequence"/>
</dbReference>
<dbReference type="STRING" id="283909.R7TJ13"/>
<name>R7TJ13_CAPTE</name>
<evidence type="ECO:0000259" key="7">
    <source>
        <dbReference type="PROSITE" id="PS50115"/>
    </source>
</evidence>
<evidence type="ECO:0000313" key="8">
    <source>
        <dbReference type="EMBL" id="ELT91095.1"/>
    </source>
</evidence>
<evidence type="ECO:0000256" key="3">
    <source>
        <dbReference type="ARBA" id="ARBA00022771"/>
    </source>
</evidence>
<dbReference type="GO" id="GO:0005096">
    <property type="term" value="F:GTPase activator activity"/>
    <property type="evidence" value="ECO:0007669"/>
    <property type="project" value="UniProtKB-KW"/>
</dbReference>
<dbReference type="InterPro" id="IPR001164">
    <property type="entry name" value="ArfGAP_dom"/>
</dbReference>
<evidence type="ECO:0000256" key="2">
    <source>
        <dbReference type="ARBA" id="ARBA00022723"/>
    </source>
</evidence>
<keyword evidence="2" id="KW-0479">Metal-binding</keyword>
<organism evidence="8">
    <name type="scientific">Capitella teleta</name>
    <name type="common">Polychaete worm</name>
    <dbReference type="NCBI Taxonomy" id="283909"/>
    <lineage>
        <taxon>Eukaryota</taxon>
        <taxon>Metazoa</taxon>
        <taxon>Spiralia</taxon>
        <taxon>Lophotrochozoa</taxon>
        <taxon>Annelida</taxon>
        <taxon>Polychaeta</taxon>
        <taxon>Sedentaria</taxon>
        <taxon>Scolecida</taxon>
        <taxon>Capitellidae</taxon>
        <taxon>Capitella</taxon>
    </lineage>
</organism>
<dbReference type="GO" id="GO:0048205">
    <property type="term" value="P:COPI coating of Golgi vesicle"/>
    <property type="evidence" value="ECO:0007669"/>
    <property type="project" value="TreeGrafter"/>
</dbReference>
<dbReference type="PANTHER" id="PTHR45686">
    <property type="entry name" value="ADP-RIBOSYLATION FACTOR GTPASE ACTIVATING PROTEIN 3, ISOFORM H-RELATED"/>
    <property type="match status" value="1"/>
</dbReference>
<sequence length="562" mass="61392">MASEGPSKADINAIFKRLRSVATNKRCFDCRAANPTWASVTYGVFLCLDCSAVHRSLGVHVTFIRSTQLDTNWTWLQLRAMQVGGNANAVGFFRQHGCTSNDAQQKYNSRAAQMYREKLHTMAMKAVKLHGTKVHIEGAATTPSPVTKEVDFFSEHSNLNTAANQEPAAEEQEAAWPAEPVAISNGSNGNVAKQSRQPADEAEENGHGPNVDLSVSPSQALNEAQSRKPIIATRKAPKKSGLGVKKGGFGGAQKVKQNFADIESQAVQRDKERDAMTTVLKQQEGKSKEDEEKRLTNLKLAYKDLSVDEKRRDDSMKKMDPKKKQQLERLGMGFSGSRGVTHSALSTMEVIEQDSPDHYNKNNADRFSSRGNRDDFDDDFEMIGGPPKYNDSPFSLKNEDRYSSKWGSSSNSASKGWDDSDFGEKKSSSSSLLDELTPAKSSEEERGRSRKTYEAPAVASSDGDAQKKFGGAKAISSDMYFGNNDPDFEMKQNLSKYQGSASLSSAQLFGTGEDAQSSASSYSRGPDLQDIRDGVKQSVTTVAGKISTLANGVFSSIQDHYG</sequence>
<feature type="compositionally biased region" description="Basic and acidic residues" evidence="6">
    <location>
        <begin position="283"/>
        <end position="295"/>
    </location>
</feature>
<reference evidence="9" key="3">
    <citation type="submission" date="2015-06" db="UniProtKB">
        <authorList>
            <consortium name="EnsemblMetazoa"/>
        </authorList>
    </citation>
    <scope>IDENTIFICATION</scope>
</reference>
<feature type="region of interest" description="Disordered" evidence="6">
    <location>
        <begin position="308"/>
        <end position="469"/>
    </location>
</feature>
<dbReference type="GO" id="GO:0008270">
    <property type="term" value="F:zinc ion binding"/>
    <property type="evidence" value="ECO:0007669"/>
    <property type="project" value="UniProtKB-KW"/>
</dbReference>
<dbReference type="Gene3D" id="1.10.220.150">
    <property type="entry name" value="Arf GTPase activating protein"/>
    <property type="match status" value="1"/>
</dbReference>
<evidence type="ECO:0000256" key="5">
    <source>
        <dbReference type="PROSITE-ProRule" id="PRU00288"/>
    </source>
</evidence>
<accession>R7TJ13</accession>
<dbReference type="OMA" id="PANQVCF"/>
<dbReference type="OrthoDB" id="983479at2759"/>
<protein>
    <recommendedName>
        <fullName evidence="7">Arf-GAP domain-containing protein</fullName>
    </recommendedName>
</protein>
<feature type="compositionally biased region" description="Basic and acidic residues" evidence="6">
    <location>
        <begin position="308"/>
        <end position="327"/>
    </location>
</feature>
<proteinExistence type="predicted"/>
<dbReference type="EMBL" id="KB310648">
    <property type="protein sequence ID" value="ELT91095.1"/>
    <property type="molecule type" value="Genomic_DNA"/>
</dbReference>
<feature type="compositionally biased region" description="Low complexity" evidence="6">
    <location>
        <begin position="404"/>
        <end position="415"/>
    </location>
</feature>
<feature type="region of interest" description="Disordered" evidence="6">
    <location>
        <begin position="264"/>
        <end position="295"/>
    </location>
</feature>
<keyword evidence="3 5" id="KW-0863">Zinc-finger</keyword>
<dbReference type="EMBL" id="AMQN01013977">
    <property type="status" value="NOT_ANNOTATED_CDS"/>
    <property type="molecule type" value="Genomic_DNA"/>
</dbReference>
<feature type="compositionally biased region" description="Basic and acidic residues" evidence="6">
    <location>
        <begin position="355"/>
        <end position="374"/>
    </location>
</feature>
<gene>
    <name evidence="8" type="ORF">CAPTEDRAFT_181150</name>
</gene>
<feature type="domain" description="Arf-GAP" evidence="7">
    <location>
        <begin position="12"/>
        <end position="128"/>
    </location>
</feature>
<evidence type="ECO:0000313" key="10">
    <source>
        <dbReference type="Proteomes" id="UP000014760"/>
    </source>
</evidence>
<feature type="compositionally biased region" description="Basic and acidic residues" evidence="6">
    <location>
        <begin position="441"/>
        <end position="453"/>
    </location>
</feature>
<dbReference type="AlphaFoldDB" id="R7TJ13"/>
<reference evidence="8 10" key="2">
    <citation type="journal article" date="2013" name="Nature">
        <title>Insights into bilaterian evolution from three spiralian genomes.</title>
        <authorList>
            <person name="Simakov O."/>
            <person name="Marletaz F."/>
            <person name="Cho S.J."/>
            <person name="Edsinger-Gonzales E."/>
            <person name="Havlak P."/>
            <person name="Hellsten U."/>
            <person name="Kuo D.H."/>
            <person name="Larsson T."/>
            <person name="Lv J."/>
            <person name="Arendt D."/>
            <person name="Savage R."/>
            <person name="Osoegawa K."/>
            <person name="de Jong P."/>
            <person name="Grimwood J."/>
            <person name="Chapman J.A."/>
            <person name="Shapiro H."/>
            <person name="Aerts A."/>
            <person name="Otillar R.P."/>
            <person name="Terry A.Y."/>
            <person name="Boore J.L."/>
            <person name="Grigoriev I.V."/>
            <person name="Lindberg D.R."/>
            <person name="Seaver E.C."/>
            <person name="Weisblat D.A."/>
            <person name="Putnam N.H."/>
            <person name="Rokhsar D.S."/>
        </authorList>
    </citation>
    <scope>NUCLEOTIDE SEQUENCE</scope>
    <source>
        <strain evidence="8 10">I ESC-2004</strain>
    </source>
</reference>
<dbReference type="Pfam" id="PF01412">
    <property type="entry name" value="ArfGap"/>
    <property type="match status" value="1"/>
</dbReference>
<dbReference type="SUPFAM" id="SSF57863">
    <property type="entry name" value="ArfGap/RecO-like zinc finger"/>
    <property type="match status" value="1"/>
</dbReference>
<evidence type="ECO:0000256" key="1">
    <source>
        <dbReference type="ARBA" id="ARBA00022468"/>
    </source>
</evidence>
<reference evidence="10" key="1">
    <citation type="submission" date="2012-12" db="EMBL/GenBank/DDBJ databases">
        <authorList>
            <person name="Hellsten U."/>
            <person name="Grimwood J."/>
            <person name="Chapman J.A."/>
            <person name="Shapiro H."/>
            <person name="Aerts A."/>
            <person name="Otillar R.P."/>
            <person name="Terry A.Y."/>
            <person name="Boore J.L."/>
            <person name="Simakov O."/>
            <person name="Marletaz F."/>
            <person name="Cho S.-J."/>
            <person name="Edsinger-Gonzales E."/>
            <person name="Havlak P."/>
            <person name="Kuo D.-H."/>
            <person name="Larsson T."/>
            <person name="Lv J."/>
            <person name="Arendt D."/>
            <person name="Savage R."/>
            <person name="Osoegawa K."/>
            <person name="de Jong P."/>
            <person name="Lindberg D.R."/>
            <person name="Seaver E.C."/>
            <person name="Weisblat D.A."/>
            <person name="Putnam N.H."/>
            <person name="Grigoriev I.V."/>
            <person name="Rokhsar D.S."/>
        </authorList>
    </citation>
    <scope>NUCLEOTIDE SEQUENCE</scope>
    <source>
        <strain evidence="10">I ESC-2004</strain>
    </source>
</reference>
<dbReference type="PRINTS" id="PR00405">
    <property type="entry name" value="REVINTRACTNG"/>
</dbReference>
<evidence type="ECO:0000313" key="9">
    <source>
        <dbReference type="EnsemblMetazoa" id="CapteP181150"/>
    </source>
</evidence>
<dbReference type="GO" id="GO:0000139">
    <property type="term" value="C:Golgi membrane"/>
    <property type="evidence" value="ECO:0007669"/>
    <property type="project" value="GOC"/>
</dbReference>
<dbReference type="HOGENOM" id="CLU_023062_6_2_1"/>
<dbReference type="EnsemblMetazoa" id="CapteT181150">
    <property type="protein sequence ID" value="CapteP181150"/>
    <property type="gene ID" value="CapteG181150"/>
</dbReference>
<feature type="region of interest" description="Disordered" evidence="6">
    <location>
        <begin position="181"/>
        <end position="251"/>
    </location>
</feature>
<feature type="compositionally biased region" description="Basic and acidic residues" evidence="6">
    <location>
        <begin position="416"/>
        <end position="427"/>
    </location>
</feature>
<dbReference type="SMART" id="SM00105">
    <property type="entry name" value="ArfGap"/>
    <property type="match status" value="1"/>
</dbReference>
<evidence type="ECO:0000256" key="4">
    <source>
        <dbReference type="ARBA" id="ARBA00022833"/>
    </source>
</evidence>
<dbReference type="PROSITE" id="PS50115">
    <property type="entry name" value="ARFGAP"/>
    <property type="match status" value="1"/>
</dbReference>